<feature type="compositionally biased region" description="Polar residues" evidence="2">
    <location>
        <begin position="644"/>
        <end position="653"/>
    </location>
</feature>
<feature type="signal peptide" evidence="4">
    <location>
        <begin position="1"/>
        <end position="26"/>
    </location>
</feature>
<feature type="region of interest" description="Disordered" evidence="2">
    <location>
        <begin position="464"/>
        <end position="750"/>
    </location>
</feature>
<proteinExistence type="predicted"/>
<feature type="transmembrane region" description="Helical" evidence="3">
    <location>
        <begin position="342"/>
        <end position="364"/>
    </location>
</feature>
<feature type="transmembrane region" description="Helical" evidence="3">
    <location>
        <begin position="376"/>
        <end position="399"/>
    </location>
</feature>
<protein>
    <submittedName>
        <fullName evidence="5">Uncharacterized protein</fullName>
    </submittedName>
</protein>
<feature type="transmembrane region" description="Helical" evidence="3">
    <location>
        <begin position="315"/>
        <end position="336"/>
    </location>
</feature>
<feature type="compositionally biased region" description="Polar residues" evidence="2">
    <location>
        <begin position="733"/>
        <end position="750"/>
    </location>
</feature>
<feature type="compositionally biased region" description="Basic and acidic residues" evidence="2">
    <location>
        <begin position="514"/>
        <end position="562"/>
    </location>
</feature>
<dbReference type="Proteomes" id="UP000587800">
    <property type="component" value="Unassembled WGS sequence"/>
</dbReference>
<dbReference type="PANTHER" id="PTHR15073">
    <property type="entry name" value="MICROTUBULE-ASSOCIATED PROTEIN"/>
    <property type="match status" value="1"/>
</dbReference>
<dbReference type="RefSeq" id="WP_185348405.1">
    <property type="nucleotide sequence ID" value="NZ_JAASTU010000021.1"/>
</dbReference>
<dbReference type="EMBL" id="JAASUB010000025">
    <property type="protein sequence ID" value="MBC1511176.1"/>
    <property type="molecule type" value="Genomic_DNA"/>
</dbReference>
<dbReference type="PANTHER" id="PTHR15073:SF1">
    <property type="entry name" value="RETICULOCYTE-BINDING PROTEIN HOMOLOG 2A"/>
    <property type="match status" value="1"/>
</dbReference>
<sequence length="750" mass="84251">MRTWKKWVFIVLLICICCMHSTTVHAEINNNMGSTDTVDPANKNKQDEKIQDKKVTDDPVGVYRDYENFSFPLMTKEPGSLNPVTKTIANMGVGIKTGTWEATKFVGLLNAKATGFLFDLDAMKPIRQPILNLTNGLADSLLGIATTLGVMVLALIMLIKFVMEQNLKQALLVFIMAVLVIASMLAMSDPNKSKGIMTIATDLDTAVAGAFMNSNKALENSDEYAKKSPGEKVAANIFKANVFTPYLINNYGISDVDEINKKKIKYNSKEYSRLGLLMGNADSSTVSEDFVSDVAKIEYDDLNNKNVGVKKSMSIAIINIFFLLLNLIQFIIYFLLFLLKGMLGFLLLFMFPLSIVILLFSMFSSQMNPFKNIAKGYLTVMLLKGAISFMAFFFATYMLIAYRTSDDYNNIFLKIIVILFYVLLPLILYIWRTLILNLLIAAVTGNSIESHRLANQLVHPVQSANEAKLARKERRREREKENGGGKKEEEKQKSKTNGLGNVIKVPQKLVQKANEARKGQQEKRKEQRKAQKESEERVQSSEARRGAKRAEEAKEKEYEKVFGHVPVGEGRNGELSERQQRVQGKREQIQQKHRQRRQAKNTAEHNTATATRLSNKRQANQEKAYGRTGQATKKNPPLKKGNVQPATQKQSNHAASPTPKTRKAPPTRPIRNSQASTVAARPVRKNGQAVTKKAVPKSVMIQRKSNNPTTVSGTEKQQKTKNNVRKVAIQRPVRSTKNRASVLTQRNRRK</sequence>
<evidence type="ECO:0000313" key="6">
    <source>
        <dbReference type="Proteomes" id="UP000587800"/>
    </source>
</evidence>
<evidence type="ECO:0000256" key="4">
    <source>
        <dbReference type="SAM" id="SignalP"/>
    </source>
</evidence>
<keyword evidence="3" id="KW-1133">Transmembrane helix</keyword>
<keyword evidence="3" id="KW-0812">Transmembrane</keyword>
<evidence type="ECO:0000256" key="3">
    <source>
        <dbReference type="SAM" id="Phobius"/>
    </source>
</evidence>
<feature type="compositionally biased region" description="Basic and acidic residues" evidence="2">
    <location>
        <begin position="571"/>
        <end position="590"/>
    </location>
</feature>
<keyword evidence="3" id="KW-0472">Membrane</keyword>
<keyword evidence="4" id="KW-0732">Signal</keyword>
<evidence type="ECO:0000313" key="5">
    <source>
        <dbReference type="EMBL" id="MBC1511176.1"/>
    </source>
</evidence>
<feature type="compositionally biased region" description="Polar residues" evidence="2">
    <location>
        <begin position="703"/>
        <end position="715"/>
    </location>
</feature>
<keyword evidence="1" id="KW-0175">Coiled coil</keyword>
<feature type="transmembrane region" description="Helical" evidence="3">
    <location>
        <begin position="169"/>
        <end position="187"/>
    </location>
</feature>
<comment type="caution">
    <text evidence="5">The sequence shown here is derived from an EMBL/GenBank/DDBJ whole genome shotgun (WGS) entry which is preliminary data.</text>
</comment>
<feature type="compositionally biased region" description="Polar residues" evidence="2">
    <location>
        <begin position="600"/>
        <end position="618"/>
    </location>
</feature>
<feature type="chain" id="PRO_5047484297" evidence="4">
    <location>
        <begin position="27"/>
        <end position="750"/>
    </location>
</feature>
<feature type="compositionally biased region" description="Basic and acidic residues" evidence="2">
    <location>
        <begin position="476"/>
        <end position="493"/>
    </location>
</feature>
<keyword evidence="6" id="KW-1185">Reference proteome</keyword>
<name>A0ABR6T042_9LIST</name>
<evidence type="ECO:0000256" key="1">
    <source>
        <dbReference type="ARBA" id="ARBA00023054"/>
    </source>
</evidence>
<feature type="transmembrane region" description="Helical" evidence="3">
    <location>
        <begin position="141"/>
        <end position="163"/>
    </location>
</feature>
<feature type="transmembrane region" description="Helical" evidence="3">
    <location>
        <begin position="411"/>
        <end position="431"/>
    </location>
</feature>
<accession>A0ABR6T042</accession>
<gene>
    <name evidence="5" type="ORF">HCJ59_14950</name>
</gene>
<dbReference type="InterPro" id="IPR051483">
    <property type="entry name" value="MAP7_domain-containing"/>
</dbReference>
<reference evidence="5 6" key="1">
    <citation type="submission" date="2020-03" db="EMBL/GenBank/DDBJ databases">
        <title>Soil Listeria distribution.</title>
        <authorList>
            <person name="Liao J."/>
            <person name="Wiedmann M."/>
        </authorList>
    </citation>
    <scope>NUCLEOTIDE SEQUENCE [LARGE SCALE GENOMIC DNA]</scope>
    <source>
        <strain evidence="5 6">FSL L7-1515</strain>
    </source>
</reference>
<evidence type="ECO:0000256" key="2">
    <source>
        <dbReference type="SAM" id="MobiDB-lite"/>
    </source>
</evidence>
<organism evidence="5 6">
    <name type="scientific">Listeria immobilis</name>
    <dbReference type="NCBI Taxonomy" id="2713502"/>
    <lineage>
        <taxon>Bacteria</taxon>
        <taxon>Bacillati</taxon>
        <taxon>Bacillota</taxon>
        <taxon>Bacilli</taxon>
        <taxon>Bacillales</taxon>
        <taxon>Listeriaceae</taxon>
        <taxon>Listeria</taxon>
    </lineage>
</organism>